<dbReference type="Gene3D" id="3.40.50.720">
    <property type="entry name" value="NAD(P)-binding Rossmann-like Domain"/>
    <property type="match status" value="1"/>
</dbReference>
<evidence type="ECO:0000256" key="4">
    <source>
        <dbReference type="ARBA" id="ARBA00022692"/>
    </source>
</evidence>
<feature type="transmembrane region" description="Helical" evidence="7">
    <location>
        <begin position="134"/>
        <end position="153"/>
    </location>
</feature>
<keyword evidence="10" id="KW-1185">Reference proteome</keyword>
<keyword evidence="4 7" id="KW-0812">Transmembrane</keyword>
<feature type="transmembrane region" description="Helical" evidence="7">
    <location>
        <begin position="39"/>
        <end position="57"/>
    </location>
</feature>
<proteinExistence type="inferred from homology"/>
<comment type="similarity">
    <text evidence="2">Belongs to the bacterial sugar transferase family.</text>
</comment>
<dbReference type="PANTHER" id="PTHR30576:SF10">
    <property type="entry name" value="SLL5057 PROTEIN"/>
    <property type="match status" value="1"/>
</dbReference>
<evidence type="ECO:0000256" key="1">
    <source>
        <dbReference type="ARBA" id="ARBA00004141"/>
    </source>
</evidence>
<feature type="transmembrane region" description="Helical" evidence="7">
    <location>
        <begin position="108"/>
        <end position="128"/>
    </location>
</feature>
<dbReference type="InterPro" id="IPR003362">
    <property type="entry name" value="Bact_transf"/>
</dbReference>
<keyword evidence="3 9" id="KW-0808">Transferase</keyword>
<comment type="subcellular location">
    <subcellularLocation>
        <location evidence="1">Membrane</location>
        <topology evidence="1">Multi-pass membrane protein</topology>
    </subcellularLocation>
</comment>
<keyword evidence="6 7" id="KW-0472">Membrane</keyword>
<dbReference type="AlphaFoldDB" id="A0A7D7LVH6"/>
<protein>
    <submittedName>
        <fullName evidence="9">Sugar transferase</fullName>
    </submittedName>
</protein>
<feature type="domain" description="Bacterial sugar transferase" evidence="8">
    <location>
        <begin position="313"/>
        <end position="499"/>
    </location>
</feature>
<feature type="transmembrane region" description="Helical" evidence="7">
    <location>
        <begin position="69"/>
        <end position="87"/>
    </location>
</feature>
<dbReference type="Pfam" id="PF13727">
    <property type="entry name" value="CoA_binding_3"/>
    <property type="match status" value="1"/>
</dbReference>
<dbReference type="PANTHER" id="PTHR30576">
    <property type="entry name" value="COLANIC BIOSYNTHESIS UDP-GLUCOSE LIPID CARRIER TRANSFERASE"/>
    <property type="match status" value="1"/>
</dbReference>
<feature type="transmembrane region" description="Helical" evidence="7">
    <location>
        <begin position="319"/>
        <end position="339"/>
    </location>
</feature>
<gene>
    <name evidence="9" type="ORF">H1R19_05475</name>
</gene>
<evidence type="ECO:0000256" key="2">
    <source>
        <dbReference type="ARBA" id="ARBA00006464"/>
    </source>
</evidence>
<evidence type="ECO:0000313" key="9">
    <source>
        <dbReference type="EMBL" id="QMT02601.1"/>
    </source>
</evidence>
<dbReference type="KEGG" id="gji:H1R19_05475"/>
<dbReference type="GO" id="GO:0016020">
    <property type="term" value="C:membrane"/>
    <property type="evidence" value="ECO:0007669"/>
    <property type="project" value="UniProtKB-SubCell"/>
</dbReference>
<evidence type="ECO:0000256" key="5">
    <source>
        <dbReference type="ARBA" id="ARBA00022989"/>
    </source>
</evidence>
<dbReference type="Pfam" id="PF02397">
    <property type="entry name" value="Bac_transf"/>
    <property type="match status" value="1"/>
</dbReference>
<evidence type="ECO:0000313" key="10">
    <source>
        <dbReference type="Proteomes" id="UP000515663"/>
    </source>
</evidence>
<accession>A0A7D7LVH6</accession>
<evidence type="ECO:0000259" key="8">
    <source>
        <dbReference type="Pfam" id="PF02397"/>
    </source>
</evidence>
<reference evidence="10" key="1">
    <citation type="submission" date="2020-07" db="EMBL/GenBank/DDBJ databases">
        <title>novel species isolated from the respiratory tract of Marmot.</title>
        <authorList>
            <person name="Zhang G."/>
        </authorList>
    </citation>
    <scope>NUCLEOTIDE SEQUENCE [LARGE SCALE GENOMIC DNA]</scope>
    <source>
        <strain evidence="10">686</strain>
    </source>
</reference>
<evidence type="ECO:0000256" key="6">
    <source>
        <dbReference type="ARBA" id="ARBA00023136"/>
    </source>
</evidence>
<dbReference type="RefSeq" id="WP_219850782.1">
    <property type="nucleotide sequence ID" value="NZ_CP059491.1"/>
</dbReference>
<dbReference type="GO" id="GO:0016780">
    <property type="term" value="F:phosphotransferase activity, for other substituted phosphate groups"/>
    <property type="evidence" value="ECO:0007669"/>
    <property type="project" value="TreeGrafter"/>
</dbReference>
<dbReference type="InterPro" id="IPR017475">
    <property type="entry name" value="EPS_sugar_tfrase"/>
</dbReference>
<name>A0A7D7LVH6_9ACTN</name>
<keyword evidence="5 7" id="KW-1133">Transmembrane helix</keyword>
<dbReference type="EMBL" id="CP059491">
    <property type="protein sequence ID" value="QMT02601.1"/>
    <property type="molecule type" value="Genomic_DNA"/>
</dbReference>
<evidence type="ECO:0000256" key="3">
    <source>
        <dbReference type="ARBA" id="ARBA00022679"/>
    </source>
</evidence>
<sequence length="506" mass="55340">MSFPIDRVTRAFIGAESVPAQMPSTSQGWLTQYARQVSWTDFAVISIAVLAGQFIRFGGDLMRPIGHDGIPALLVTATLIVGWQAALRIVQAADPRILGAGPVEYHRVLTACFGFFGAWAMVDLVLNLAIARGFIAIILPAGTLMLIAGRWAWRRHLTTGRERGLFLRSVLVVGSRASAKALIERLNKNPALGYRVVGVCLTDPPTLTPLPAFGGQSTDGSTADVPVFAGYDRAPELVRTCGANTVAVTSADALGHRAMRELSWELESCDVDMLVAPGLIDVAGPRITMRPEAGLPLLHIDKPKYKGANKFLKLTFDKIATTIALLVLSPVLMVCALAIKIDSRGPVFYRAERMGPNNEPFTMWKFRSMVVDADTLRAGLTHLDQGNGVLFKLHTDPRVTRVGRVIRRYSLDELPQLFNVLGGTMSLVGPRPPLRAEVESYDRVVRRRMLVRPGMTGPWQVSGRSDLSWDDSVRLDLSYVENWSLTGDLGILWRTASAVASRRGAY</sequence>
<organism evidence="9 10">
    <name type="scientific">Gordonia jinghuaiqii</name>
    <dbReference type="NCBI Taxonomy" id="2758710"/>
    <lineage>
        <taxon>Bacteria</taxon>
        <taxon>Bacillati</taxon>
        <taxon>Actinomycetota</taxon>
        <taxon>Actinomycetes</taxon>
        <taxon>Mycobacteriales</taxon>
        <taxon>Gordoniaceae</taxon>
        <taxon>Gordonia</taxon>
    </lineage>
</organism>
<evidence type="ECO:0000256" key="7">
    <source>
        <dbReference type="SAM" id="Phobius"/>
    </source>
</evidence>
<dbReference type="NCBIfam" id="TIGR03025">
    <property type="entry name" value="EPS_sugtrans"/>
    <property type="match status" value="1"/>
</dbReference>
<dbReference type="Proteomes" id="UP000515663">
    <property type="component" value="Chromosome"/>
</dbReference>